<dbReference type="Proteomes" id="UP000004995">
    <property type="component" value="Unassembled WGS sequence"/>
</dbReference>
<dbReference type="InParanoid" id="K3YVT7"/>
<organism evidence="2 3">
    <name type="scientific">Setaria italica</name>
    <name type="common">Foxtail millet</name>
    <name type="synonym">Panicum italicum</name>
    <dbReference type="NCBI Taxonomy" id="4555"/>
    <lineage>
        <taxon>Eukaryota</taxon>
        <taxon>Viridiplantae</taxon>
        <taxon>Streptophyta</taxon>
        <taxon>Embryophyta</taxon>
        <taxon>Tracheophyta</taxon>
        <taxon>Spermatophyta</taxon>
        <taxon>Magnoliopsida</taxon>
        <taxon>Liliopsida</taxon>
        <taxon>Poales</taxon>
        <taxon>Poaceae</taxon>
        <taxon>PACMAD clade</taxon>
        <taxon>Panicoideae</taxon>
        <taxon>Panicodae</taxon>
        <taxon>Paniceae</taxon>
        <taxon>Cenchrinae</taxon>
        <taxon>Setaria</taxon>
    </lineage>
</organism>
<sequence length="200" mass="21884">MLRFIQSSIHRAKFPLIIVLRYLHLEPESSSFRASLHPHLDLTEIGCDGHRPQPARDALLVRHGVAVVVETLPLHVGQRGRRLALGVVLLHRRRRQRRLLLRGGEGVRGHDEPPDAGAHPVEDVAPAAPALAAERGDLLLVHLEVPREAGLLGQEPADAPLPPLPQGAAARGERGAERRRRLGAPERPLRRRGGDGLDLA</sequence>
<feature type="region of interest" description="Disordered" evidence="1">
    <location>
        <begin position="101"/>
        <end position="122"/>
    </location>
</feature>
<reference evidence="3" key="1">
    <citation type="journal article" date="2012" name="Nat. Biotechnol.">
        <title>Reference genome sequence of the model plant Setaria.</title>
        <authorList>
            <person name="Bennetzen J.L."/>
            <person name="Schmutz J."/>
            <person name="Wang H."/>
            <person name="Percifield R."/>
            <person name="Hawkins J."/>
            <person name="Pontaroli A.C."/>
            <person name="Estep M."/>
            <person name="Feng L."/>
            <person name="Vaughn J.N."/>
            <person name="Grimwood J."/>
            <person name="Jenkins J."/>
            <person name="Barry K."/>
            <person name="Lindquist E."/>
            <person name="Hellsten U."/>
            <person name="Deshpande S."/>
            <person name="Wang X."/>
            <person name="Wu X."/>
            <person name="Mitros T."/>
            <person name="Triplett J."/>
            <person name="Yang X."/>
            <person name="Ye C.Y."/>
            <person name="Mauro-Herrera M."/>
            <person name="Wang L."/>
            <person name="Li P."/>
            <person name="Sharma M."/>
            <person name="Sharma R."/>
            <person name="Ronald P.C."/>
            <person name="Panaud O."/>
            <person name="Kellogg E.A."/>
            <person name="Brutnell T.P."/>
            <person name="Doust A.N."/>
            <person name="Tuskan G.A."/>
            <person name="Rokhsar D."/>
            <person name="Devos K.M."/>
        </authorList>
    </citation>
    <scope>NUCLEOTIDE SEQUENCE [LARGE SCALE GENOMIC DNA]</scope>
    <source>
        <strain evidence="3">cv. Yugu1</strain>
    </source>
</reference>
<feature type="compositionally biased region" description="Basic and acidic residues" evidence="1">
    <location>
        <begin position="183"/>
        <end position="200"/>
    </location>
</feature>
<reference evidence="2" key="2">
    <citation type="submission" date="2018-08" db="UniProtKB">
        <authorList>
            <consortium name="EnsemblPlants"/>
        </authorList>
    </citation>
    <scope>IDENTIFICATION</scope>
    <source>
        <strain evidence="2">Yugu1</strain>
    </source>
</reference>
<protein>
    <submittedName>
        <fullName evidence="2">Uncharacterized protein</fullName>
    </submittedName>
</protein>
<dbReference type="Gramene" id="KQL31219">
    <property type="protein sequence ID" value="KQL31219"/>
    <property type="gene ID" value="SETIT_018383mg"/>
</dbReference>
<evidence type="ECO:0000313" key="3">
    <source>
        <dbReference type="Proteomes" id="UP000004995"/>
    </source>
</evidence>
<dbReference type="AlphaFoldDB" id="K3YVT7"/>
<dbReference type="HOGENOM" id="CLU_1368257_0_0_1"/>
<gene>
    <name evidence="2" type="primary">LOC101782734</name>
</gene>
<dbReference type="EnsemblPlants" id="KQL31219">
    <property type="protein sequence ID" value="KQL31219"/>
    <property type="gene ID" value="SETIT_018383mg"/>
</dbReference>
<dbReference type="EMBL" id="AGNK02000521">
    <property type="status" value="NOT_ANNOTATED_CDS"/>
    <property type="molecule type" value="Genomic_DNA"/>
</dbReference>
<accession>K3YVT7</accession>
<name>K3YVT7_SETIT</name>
<keyword evidence="3" id="KW-1185">Reference proteome</keyword>
<evidence type="ECO:0000256" key="1">
    <source>
        <dbReference type="SAM" id="MobiDB-lite"/>
    </source>
</evidence>
<feature type="region of interest" description="Disordered" evidence="1">
    <location>
        <begin position="152"/>
        <end position="200"/>
    </location>
</feature>
<evidence type="ECO:0000313" key="2">
    <source>
        <dbReference type="EnsemblPlants" id="KQL31219"/>
    </source>
</evidence>
<proteinExistence type="predicted"/>